<dbReference type="InterPro" id="IPR043129">
    <property type="entry name" value="ATPase_NBD"/>
</dbReference>
<evidence type="ECO:0000313" key="6">
    <source>
        <dbReference type="Proteomes" id="UP001359308"/>
    </source>
</evidence>
<dbReference type="SUPFAM" id="SSF53067">
    <property type="entry name" value="Actin-like ATPase domain"/>
    <property type="match status" value="2"/>
</dbReference>
<dbReference type="Gene3D" id="3.30.420.40">
    <property type="match status" value="2"/>
</dbReference>
<evidence type="ECO:0000256" key="3">
    <source>
        <dbReference type="ARBA" id="ARBA00032446"/>
    </source>
</evidence>
<evidence type="ECO:0000259" key="4">
    <source>
        <dbReference type="Pfam" id="PF00814"/>
    </source>
</evidence>
<evidence type="ECO:0000256" key="2">
    <source>
        <dbReference type="ARBA" id="ARBA00019012"/>
    </source>
</evidence>
<accession>A0ABZ2F753</accession>
<proteinExistence type="inferred from homology"/>
<dbReference type="InterPro" id="IPR022496">
    <property type="entry name" value="T6A_TsaB"/>
</dbReference>
<keyword evidence="6" id="KW-1185">Reference proteome</keyword>
<keyword evidence="5" id="KW-0808">Transferase</keyword>
<dbReference type="InterPro" id="IPR000905">
    <property type="entry name" value="Gcp-like_dom"/>
</dbReference>
<reference evidence="5 6" key="1">
    <citation type="submission" date="2022-09" db="EMBL/GenBank/DDBJ databases">
        <authorList>
            <person name="Giprobiosintez L."/>
        </authorList>
    </citation>
    <scope>NUCLEOTIDE SEQUENCE [LARGE SCALE GENOMIC DNA]</scope>
    <source>
        <strain evidence="6">VKPM-B-12549 (GBS-15)</strain>
    </source>
</reference>
<dbReference type="CDD" id="cd24032">
    <property type="entry name" value="ASKHA_NBD_TsaB"/>
    <property type="match status" value="1"/>
</dbReference>
<dbReference type="NCBIfam" id="TIGR03725">
    <property type="entry name" value="T6A_YeaZ"/>
    <property type="match status" value="1"/>
</dbReference>
<evidence type="ECO:0000313" key="5">
    <source>
        <dbReference type="EMBL" id="WWF02116.1"/>
    </source>
</evidence>
<feature type="domain" description="Gcp-like" evidence="4">
    <location>
        <begin position="29"/>
        <end position="132"/>
    </location>
</feature>
<name>A0ABZ2F753_METCP</name>
<sequence>MILLAIETATEACSAALYLDGAVLERYQVAPREHNRLILPMLESLLAEAGIALGGVDAVAFGRGPGSFTGVRIAAGVAQGIAFALDLPVAPVSTLAALADEAITETGCEYAFPCIDARMAEVYFAVYRRDAEGYPVLLGQERVLAPGQADFSPGAAGIAIGSGWATYQSDLSSLAGGRLASVLSGRFPRAAAVVRLGARTHALGGCVPAEQALPVYLRDDVARKPKP</sequence>
<dbReference type="GO" id="GO:0061711">
    <property type="term" value="F:tRNA N(6)-L-threonylcarbamoyladenine synthase activity"/>
    <property type="evidence" value="ECO:0007669"/>
    <property type="project" value="UniProtKB-EC"/>
</dbReference>
<protein>
    <recommendedName>
        <fullName evidence="2">tRNA threonylcarbamoyladenosine biosynthesis protein TsaB</fullName>
    </recommendedName>
    <alternativeName>
        <fullName evidence="3">t(6)A37 threonylcarbamoyladenosine biosynthesis protein TsaB</fullName>
    </alternativeName>
</protein>
<dbReference type="PANTHER" id="PTHR11735:SF11">
    <property type="entry name" value="TRNA THREONYLCARBAMOYLADENOSINE BIOSYNTHESIS PROTEIN TSAB"/>
    <property type="match status" value="1"/>
</dbReference>
<dbReference type="Proteomes" id="UP001359308">
    <property type="component" value="Chromosome"/>
</dbReference>
<dbReference type="Pfam" id="PF00814">
    <property type="entry name" value="TsaD"/>
    <property type="match status" value="1"/>
</dbReference>
<evidence type="ECO:0000256" key="1">
    <source>
        <dbReference type="ARBA" id="ARBA00010493"/>
    </source>
</evidence>
<organism evidence="5 6">
    <name type="scientific">Methylococcus capsulatus</name>
    <dbReference type="NCBI Taxonomy" id="414"/>
    <lineage>
        <taxon>Bacteria</taxon>
        <taxon>Pseudomonadati</taxon>
        <taxon>Pseudomonadota</taxon>
        <taxon>Gammaproteobacteria</taxon>
        <taxon>Methylococcales</taxon>
        <taxon>Methylococcaceae</taxon>
        <taxon>Methylococcus</taxon>
    </lineage>
</organism>
<comment type="similarity">
    <text evidence="1">Belongs to the KAE1 / TsaD family. TsaB subfamily.</text>
</comment>
<dbReference type="RefSeq" id="WP_198322469.1">
    <property type="nucleotide sequence ID" value="NZ_CP104311.1"/>
</dbReference>
<dbReference type="EMBL" id="CP104311">
    <property type="protein sequence ID" value="WWF02116.1"/>
    <property type="molecule type" value="Genomic_DNA"/>
</dbReference>
<gene>
    <name evidence="5" type="primary">tsaB</name>
    <name evidence="5" type="ORF">N4J17_00370</name>
</gene>
<keyword evidence="5" id="KW-0012">Acyltransferase</keyword>
<dbReference type="PANTHER" id="PTHR11735">
    <property type="entry name" value="TRNA N6-ADENOSINE THREONYLCARBAMOYLTRANSFERASE"/>
    <property type="match status" value="1"/>
</dbReference>